<proteinExistence type="inferred from homology"/>
<keyword evidence="4 7" id="KW-0812">Transmembrane</keyword>
<dbReference type="Proteomes" id="UP000623129">
    <property type="component" value="Unassembled WGS sequence"/>
</dbReference>
<evidence type="ECO:0000256" key="4">
    <source>
        <dbReference type="ARBA" id="ARBA00022692"/>
    </source>
</evidence>
<evidence type="ECO:0000313" key="8">
    <source>
        <dbReference type="EMBL" id="KAF3334786.1"/>
    </source>
</evidence>
<evidence type="ECO:0000256" key="6">
    <source>
        <dbReference type="ARBA" id="ARBA00023136"/>
    </source>
</evidence>
<evidence type="ECO:0000256" key="3">
    <source>
        <dbReference type="ARBA" id="ARBA00022448"/>
    </source>
</evidence>
<organism evidence="8 9">
    <name type="scientific">Carex littledalei</name>
    <dbReference type="NCBI Taxonomy" id="544730"/>
    <lineage>
        <taxon>Eukaryota</taxon>
        <taxon>Viridiplantae</taxon>
        <taxon>Streptophyta</taxon>
        <taxon>Embryophyta</taxon>
        <taxon>Tracheophyta</taxon>
        <taxon>Spermatophyta</taxon>
        <taxon>Magnoliopsida</taxon>
        <taxon>Liliopsida</taxon>
        <taxon>Poales</taxon>
        <taxon>Cyperaceae</taxon>
        <taxon>Cyperoideae</taxon>
        <taxon>Cariceae</taxon>
        <taxon>Carex</taxon>
        <taxon>Carex subgen. Euthyceras</taxon>
    </lineage>
</organism>
<keyword evidence="3" id="KW-0813">Transport</keyword>
<keyword evidence="5 7" id="KW-1133">Transmembrane helix</keyword>
<accession>A0A833R876</accession>
<sequence>MAVRGVSVAVGATVLLAITNRVLYKLALVPMKGYPFFLAQATTFGYVAVYFSILFSRYRAWIVTKEMFSLPKIHFVVIGVLEALGVASGTSAGVILNVV</sequence>
<evidence type="ECO:0000256" key="5">
    <source>
        <dbReference type="ARBA" id="ARBA00022989"/>
    </source>
</evidence>
<keyword evidence="9" id="KW-1185">Reference proteome</keyword>
<comment type="similarity">
    <text evidence="2">Belongs to the CRT-like transporter family.</text>
</comment>
<evidence type="ECO:0000256" key="1">
    <source>
        <dbReference type="ARBA" id="ARBA00004141"/>
    </source>
</evidence>
<evidence type="ECO:0000256" key="2">
    <source>
        <dbReference type="ARBA" id="ARBA00006690"/>
    </source>
</evidence>
<gene>
    <name evidence="8" type="ORF">FCM35_KLT21390</name>
</gene>
<dbReference type="PANTHER" id="PTHR31326:SF1">
    <property type="entry name" value="PROTEIN CLT2, CHLOROPLASTIC"/>
    <property type="match status" value="1"/>
</dbReference>
<feature type="transmembrane region" description="Helical" evidence="7">
    <location>
        <begin position="37"/>
        <end position="55"/>
    </location>
</feature>
<keyword evidence="6 7" id="KW-0472">Membrane</keyword>
<dbReference type="AlphaFoldDB" id="A0A833R876"/>
<dbReference type="OrthoDB" id="416555at2759"/>
<evidence type="ECO:0000313" key="9">
    <source>
        <dbReference type="Proteomes" id="UP000623129"/>
    </source>
</evidence>
<comment type="caution">
    <text evidence="8">The sequence shown here is derived from an EMBL/GenBank/DDBJ whole genome shotgun (WGS) entry which is preliminary data.</text>
</comment>
<comment type="subcellular location">
    <subcellularLocation>
        <location evidence="1">Membrane</location>
        <topology evidence="1">Multi-pass membrane protein</topology>
    </subcellularLocation>
</comment>
<dbReference type="InterPro" id="IPR013936">
    <property type="entry name" value="CRT-like"/>
</dbReference>
<dbReference type="PANTHER" id="PTHR31326">
    <property type="entry name" value="PROTEIN CLT2, CHLOROPLASTIC"/>
    <property type="match status" value="1"/>
</dbReference>
<dbReference type="GO" id="GO:0016020">
    <property type="term" value="C:membrane"/>
    <property type="evidence" value="ECO:0007669"/>
    <property type="project" value="UniProtKB-SubCell"/>
</dbReference>
<name>A0A833R876_9POAL</name>
<protein>
    <submittedName>
        <fullName evidence="8">Protein CLT2</fullName>
    </submittedName>
</protein>
<dbReference type="Pfam" id="PF08627">
    <property type="entry name" value="CRT-like"/>
    <property type="match status" value="1"/>
</dbReference>
<reference evidence="8" key="1">
    <citation type="submission" date="2020-01" db="EMBL/GenBank/DDBJ databases">
        <title>Genome sequence of Kobresia littledalei, the first chromosome-level genome in the family Cyperaceae.</title>
        <authorList>
            <person name="Qu G."/>
        </authorList>
    </citation>
    <scope>NUCLEOTIDE SEQUENCE</scope>
    <source>
        <strain evidence="8">C.B.Clarke</strain>
        <tissue evidence="8">Leaf</tissue>
    </source>
</reference>
<feature type="transmembrane region" description="Helical" evidence="7">
    <location>
        <begin position="75"/>
        <end position="96"/>
    </location>
</feature>
<evidence type="ECO:0000256" key="7">
    <source>
        <dbReference type="SAM" id="Phobius"/>
    </source>
</evidence>
<dbReference type="EMBL" id="SWLB01000009">
    <property type="protein sequence ID" value="KAF3334786.1"/>
    <property type="molecule type" value="Genomic_DNA"/>
</dbReference>